<evidence type="ECO:0000313" key="3">
    <source>
        <dbReference type="Proteomes" id="UP000318571"/>
    </source>
</evidence>
<evidence type="ECO:0000313" key="2">
    <source>
        <dbReference type="EMBL" id="TRY67405.1"/>
    </source>
</evidence>
<name>A0A553NPQ4_TIGCA</name>
<accession>A0A553NPQ4</accession>
<protein>
    <submittedName>
        <fullName evidence="2">Uncharacterized protein</fullName>
    </submittedName>
</protein>
<dbReference type="EMBL" id="VCGU01000011">
    <property type="protein sequence ID" value="TRY67405.1"/>
    <property type="molecule type" value="Genomic_DNA"/>
</dbReference>
<proteinExistence type="predicted"/>
<gene>
    <name evidence="2" type="ORF">TCAL_16941</name>
</gene>
<keyword evidence="3" id="KW-1185">Reference proteome</keyword>
<evidence type="ECO:0000256" key="1">
    <source>
        <dbReference type="SAM" id="MobiDB-lite"/>
    </source>
</evidence>
<feature type="compositionally biased region" description="Basic and acidic residues" evidence="1">
    <location>
        <begin position="45"/>
        <end position="80"/>
    </location>
</feature>
<sequence>MEADKSGLGSASTTGRAATGGPLKVTGLRRGSGTTPAVIDGVSTKAREVEARRARGDKAVGERGDCRRVECEGEDEERKPTGAAGDGEATVEGSEERVCRLSRGGDILGMASVTSNMPDAVVIFSASCPCPGGTQPGETATRSGSPPLSSLPDLVANFLRKSSASLQDGMVYVFLMCSGLTVWRTLSMYWVGSPTSSTRTTPFNTLATSESCPLG</sequence>
<comment type="caution">
    <text evidence="2">The sequence shown here is derived from an EMBL/GenBank/DDBJ whole genome shotgun (WGS) entry which is preliminary data.</text>
</comment>
<reference evidence="2 3" key="1">
    <citation type="journal article" date="2018" name="Nat. Ecol. Evol.">
        <title>Genomic signatures of mitonuclear coevolution across populations of Tigriopus californicus.</title>
        <authorList>
            <person name="Barreto F.S."/>
            <person name="Watson E.T."/>
            <person name="Lima T.G."/>
            <person name="Willett C.S."/>
            <person name="Edmands S."/>
            <person name="Li W."/>
            <person name="Burton R.S."/>
        </authorList>
    </citation>
    <scope>NUCLEOTIDE SEQUENCE [LARGE SCALE GENOMIC DNA]</scope>
    <source>
        <strain evidence="2 3">San Diego</strain>
    </source>
</reference>
<organism evidence="2 3">
    <name type="scientific">Tigriopus californicus</name>
    <name type="common">Marine copepod</name>
    <dbReference type="NCBI Taxonomy" id="6832"/>
    <lineage>
        <taxon>Eukaryota</taxon>
        <taxon>Metazoa</taxon>
        <taxon>Ecdysozoa</taxon>
        <taxon>Arthropoda</taxon>
        <taxon>Crustacea</taxon>
        <taxon>Multicrustacea</taxon>
        <taxon>Hexanauplia</taxon>
        <taxon>Copepoda</taxon>
        <taxon>Harpacticoida</taxon>
        <taxon>Harpacticidae</taxon>
        <taxon>Tigriopus</taxon>
    </lineage>
</organism>
<dbReference type="Proteomes" id="UP000318571">
    <property type="component" value="Chromosome 4"/>
</dbReference>
<dbReference type="AlphaFoldDB" id="A0A553NPQ4"/>
<feature type="region of interest" description="Disordered" evidence="1">
    <location>
        <begin position="1"/>
        <end position="95"/>
    </location>
</feature>